<dbReference type="PANTHER" id="PTHR46612:SF1">
    <property type="entry name" value="XYLOSIDE XYLOSYLTRANSFERASE 1"/>
    <property type="match status" value="1"/>
</dbReference>
<protein>
    <submittedName>
        <fullName evidence="2">Xyloside xylosyltransferase 1</fullName>
    </submittedName>
</protein>
<dbReference type="Gene3D" id="3.90.550.10">
    <property type="entry name" value="Spore Coat Polysaccharide Biosynthesis Protein SpsA, Chain A"/>
    <property type="match status" value="1"/>
</dbReference>
<gene>
    <name evidence="2" type="primary">LOC100176443</name>
</gene>
<reference evidence="2" key="3">
    <citation type="submission" date="2025-09" db="UniProtKB">
        <authorList>
            <consortium name="Ensembl"/>
        </authorList>
    </citation>
    <scope>IDENTIFICATION</scope>
</reference>
<dbReference type="Ensembl" id="ENSCINT00000016452.3">
    <property type="protein sequence ID" value="ENSCINP00000016452.3"/>
    <property type="gene ID" value="ENSCING00000008046.3"/>
</dbReference>
<dbReference type="InterPro" id="IPR029044">
    <property type="entry name" value="Nucleotide-diphossugar_trans"/>
</dbReference>
<dbReference type="GeneTree" id="ENSGT00940000158154"/>
<feature type="transmembrane region" description="Helical" evidence="1">
    <location>
        <begin position="29"/>
        <end position="48"/>
    </location>
</feature>
<name>F6S4X9_CIOIN</name>
<dbReference type="PANTHER" id="PTHR46612">
    <property type="entry name" value="XYLOSIDE XYLOSYLTRANSFERASE 1"/>
    <property type="match status" value="1"/>
</dbReference>
<dbReference type="OrthoDB" id="411524at2759"/>
<dbReference type="RefSeq" id="XP_002127967.1">
    <property type="nucleotide sequence ID" value="XM_002127931.4"/>
</dbReference>
<dbReference type="HOGENOM" id="CLU_048175_0_0_1"/>
<dbReference type="FunCoup" id="F6S4X9">
    <property type="interactions" value="11"/>
</dbReference>
<evidence type="ECO:0000313" key="3">
    <source>
        <dbReference type="Proteomes" id="UP000008144"/>
    </source>
</evidence>
<evidence type="ECO:0000256" key="1">
    <source>
        <dbReference type="SAM" id="Phobius"/>
    </source>
</evidence>
<sequence>MAGQRGQNTQRRSRGQTNGLMSNLLSSKVMQVLLILCILSCVFLFYNFGTSTQTFTKESKAFYRAENHPINVKSDREEQIAGTFEGKQAKAAKDVAQKHADEFKNDYHVLFIFAHKNPKLEKKFTTAFGSMFKHAKFNERETFHLHFVCEKEGKEFVQQYFKEHVSHPKFNLKIHFHDTIKLARQVHPLVQGIQAMLGNDHPYFSETAIFFLSMVLPNIMPENIHRLVQLDLDLKFVTNIRDLWSEFDYFTKDTVIGIGNENQPVYRHLLWQYRNENPNTKVGEPYPAGQPGFNSGVVLLHLDNMRTSSLYNSYMNATNLQRIVQKYHFKGHLGDQDFYTLLAFEHPPLFHVLPCGWNKQLCQWWKDKGYQDIFDQYFDCKSEIKIWHGNCDSSFPE</sequence>
<dbReference type="InParanoid" id="F6S4X9"/>
<accession>F6S4X9</accession>
<accession>A0A1W2WAR6</accession>
<keyword evidence="3" id="KW-1185">Reference proteome</keyword>
<dbReference type="GO" id="GO:0005789">
    <property type="term" value="C:endoplasmic reticulum membrane"/>
    <property type="evidence" value="ECO:0000318"/>
    <property type="project" value="GO_Central"/>
</dbReference>
<dbReference type="GO" id="GO:0016266">
    <property type="term" value="P:protein O-linked glycosylation via N-acetyl-galactosamine"/>
    <property type="evidence" value="ECO:0000318"/>
    <property type="project" value="GO_Central"/>
</dbReference>
<dbReference type="Proteomes" id="UP000008144">
    <property type="component" value="Unassembled WGS sequence"/>
</dbReference>
<dbReference type="KEGG" id="cin:100176443"/>
<dbReference type="STRING" id="7719.ENSCINP00000016452"/>
<dbReference type="Pfam" id="PF01501">
    <property type="entry name" value="Glyco_transf_8"/>
    <property type="match status" value="1"/>
</dbReference>
<organism evidence="2 3">
    <name type="scientific">Ciona intestinalis</name>
    <name type="common">Transparent sea squirt</name>
    <name type="synonym">Ascidia intestinalis</name>
    <dbReference type="NCBI Taxonomy" id="7719"/>
    <lineage>
        <taxon>Eukaryota</taxon>
        <taxon>Metazoa</taxon>
        <taxon>Chordata</taxon>
        <taxon>Tunicata</taxon>
        <taxon>Ascidiacea</taxon>
        <taxon>Phlebobranchia</taxon>
        <taxon>Cionidae</taxon>
        <taxon>Ciona</taxon>
    </lineage>
</organism>
<reference evidence="3" key="1">
    <citation type="journal article" date="2002" name="Science">
        <title>The draft genome of Ciona intestinalis: insights into chordate and vertebrate origins.</title>
        <authorList>
            <person name="Dehal P."/>
            <person name="Satou Y."/>
            <person name="Campbell R.K."/>
            <person name="Chapman J."/>
            <person name="Degnan B."/>
            <person name="De Tomaso A."/>
            <person name="Davidson B."/>
            <person name="Di Gregorio A."/>
            <person name="Gelpke M."/>
            <person name="Goodstein D.M."/>
            <person name="Harafuji N."/>
            <person name="Hastings K.E."/>
            <person name="Ho I."/>
            <person name="Hotta K."/>
            <person name="Huang W."/>
            <person name="Kawashima T."/>
            <person name="Lemaire P."/>
            <person name="Martinez D."/>
            <person name="Meinertzhagen I.A."/>
            <person name="Necula S."/>
            <person name="Nonaka M."/>
            <person name="Putnam N."/>
            <person name="Rash S."/>
            <person name="Saiga H."/>
            <person name="Satake M."/>
            <person name="Terry A."/>
            <person name="Yamada L."/>
            <person name="Wang H.G."/>
            <person name="Awazu S."/>
            <person name="Azumi K."/>
            <person name="Boore J."/>
            <person name="Branno M."/>
            <person name="Chin-Bow S."/>
            <person name="DeSantis R."/>
            <person name="Doyle S."/>
            <person name="Francino P."/>
            <person name="Keys D.N."/>
            <person name="Haga S."/>
            <person name="Hayashi H."/>
            <person name="Hino K."/>
            <person name="Imai K.S."/>
            <person name="Inaba K."/>
            <person name="Kano S."/>
            <person name="Kobayashi K."/>
            <person name="Kobayashi M."/>
            <person name="Lee B.I."/>
            <person name="Makabe K.W."/>
            <person name="Manohar C."/>
            <person name="Matassi G."/>
            <person name="Medina M."/>
            <person name="Mochizuki Y."/>
            <person name="Mount S."/>
            <person name="Morishita T."/>
            <person name="Miura S."/>
            <person name="Nakayama A."/>
            <person name="Nishizaka S."/>
            <person name="Nomoto H."/>
            <person name="Ohta F."/>
            <person name="Oishi K."/>
            <person name="Rigoutsos I."/>
            <person name="Sano M."/>
            <person name="Sasaki A."/>
            <person name="Sasakura Y."/>
            <person name="Shoguchi E."/>
            <person name="Shin-i T."/>
            <person name="Spagnuolo A."/>
            <person name="Stainier D."/>
            <person name="Suzuki M.M."/>
            <person name="Tassy O."/>
            <person name="Takatori N."/>
            <person name="Tokuoka M."/>
            <person name="Yagi K."/>
            <person name="Yoshizaki F."/>
            <person name="Wada S."/>
            <person name="Zhang C."/>
            <person name="Hyatt P.D."/>
            <person name="Larimer F."/>
            <person name="Detter C."/>
            <person name="Doggett N."/>
            <person name="Glavina T."/>
            <person name="Hawkins T."/>
            <person name="Richardson P."/>
            <person name="Lucas S."/>
            <person name="Kohara Y."/>
            <person name="Levine M."/>
            <person name="Satoh N."/>
            <person name="Rokhsar D.S."/>
        </authorList>
    </citation>
    <scope>NUCLEOTIDE SEQUENCE [LARGE SCALE GENOMIC DNA]</scope>
</reference>
<evidence type="ECO:0000313" key="2">
    <source>
        <dbReference type="Ensembl" id="ENSCINP00000016452.3"/>
    </source>
</evidence>
<dbReference type="InterPro" id="IPR002495">
    <property type="entry name" value="Glyco_trans_8"/>
</dbReference>
<dbReference type="GO" id="GO:0140560">
    <property type="term" value="F:xylosyl alpha-1,3-xylosyltransferase activity"/>
    <property type="evidence" value="ECO:0000318"/>
    <property type="project" value="GO_Central"/>
</dbReference>
<dbReference type="OMA" id="NVWCIFT"/>
<dbReference type="SUPFAM" id="SSF53448">
    <property type="entry name" value="Nucleotide-diphospho-sugar transferases"/>
    <property type="match status" value="1"/>
</dbReference>
<dbReference type="InterPro" id="IPR042465">
    <property type="entry name" value="XXLT1"/>
</dbReference>
<keyword evidence="1" id="KW-0472">Membrane</keyword>
<dbReference type="AlphaFoldDB" id="F6S4X9"/>
<keyword evidence="1" id="KW-1133">Transmembrane helix</keyword>
<keyword evidence="1" id="KW-0812">Transmembrane</keyword>
<proteinExistence type="predicted"/>
<reference evidence="2" key="2">
    <citation type="submission" date="2025-08" db="UniProtKB">
        <authorList>
            <consortium name="Ensembl"/>
        </authorList>
    </citation>
    <scope>IDENTIFICATION</scope>
</reference>
<dbReference type="GeneID" id="100176443"/>